<evidence type="ECO:0000256" key="2">
    <source>
        <dbReference type="ARBA" id="ARBA00022670"/>
    </source>
</evidence>
<name>A0A7J6FPC6_CANSA</name>
<dbReference type="PROSITE" id="PS50600">
    <property type="entry name" value="ULP_PROTEASE"/>
    <property type="match status" value="1"/>
</dbReference>
<accession>A0A7J6FPC6</accession>
<dbReference type="Pfam" id="PF02902">
    <property type="entry name" value="Peptidase_C48"/>
    <property type="match status" value="1"/>
</dbReference>
<dbReference type="InterPro" id="IPR038765">
    <property type="entry name" value="Papain-like_cys_pep_sf"/>
</dbReference>
<comment type="caution">
    <text evidence="6">The sequence shown here is derived from an EMBL/GenBank/DDBJ whole genome shotgun (WGS) entry which is preliminary data.</text>
</comment>
<feature type="region of interest" description="Disordered" evidence="4">
    <location>
        <begin position="148"/>
        <end position="182"/>
    </location>
</feature>
<feature type="region of interest" description="Disordered" evidence="4">
    <location>
        <begin position="1013"/>
        <end position="1082"/>
    </location>
</feature>
<evidence type="ECO:0000256" key="1">
    <source>
        <dbReference type="ARBA" id="ARBA00005234"/>
    </source>
</evidence>
<dbReference type="Gene3D" id="3.40.395.10">
    <property type="entry name" value="Adenoviral Proteinase, Chain A"/>
    <property type="match status" value="1"/>
</dbReference>
<evidence type="ECO:0000313" key="7">
    <source>
        <dbReference type="Proteomes" id="UP000525078"/>
    </source>
</evidence>
<dbReference type="AlphaFoldDB" id="A0A7J6FPC6"/>
<protein>
    <recommendedName>
        <fullName evidence="5">Ubiquitin-like protease family profile domain-containing protein</fullName>
    </recommendedName>
</protein>
<proteinExistence type="inferred from homology"/>
<evidence type="ECO:0000256" key="3">
    <source>
        <dbReference type="ARBA" id="ARBA00022801"/>
    </source>
</evidence>
<dbReference type="Proteomes" id="UP000525078">
    <property type="component" value="Unassembled WGS sequence"/>
</dbReference>
<organism evidence="6 7">
    <name type="scientific">Cannabis sativa</name>
    <name type="common">Hemp</name>
    <name type="synonym">Marijuana</name>
    <dbReference type="NCBI Taxonomy" id="3483"/>
    <lineage>
        <taxon>Eukaryota</taxon>
        <taxon>Viridiplantae</taxon>
        <taxon>Streptophyta</taxon>
        <taxon>Embryophyta</taxon>
        <taxon>Tracheophyta</taxon>
        <taxon>Spermatophyta</taxon>
        <taxon>Magnoliopsida</taxon>
        <taxon>eudicotyledons</taxon>
        <taxon>Gunneridae</taxon>
        <taxon>Pentapetalae</taxon>
        <taxon>rosids</taxon>
        <taxon>fabids</taxon>
        <taxon>Rosales</taxon>
        <taxon>Cannabaceae</taxon>
        <taxon>Cannabis</taxon>
    </lineage>
</organism>
<comment type="similarity">
    <text evidence="1">Belongs to the peptidase C48 family.</text>
</comment>
<dbReference type="Pfam" id="PF09331">
    <property type="entry name" value="DUF1985"/>
    <property type="match status" value="1"/>
</dbReference>
<dbReference type="PANTHER" id="PTHR48449:SF1">
    <property type="entry name" value="DUF1985 DOMAIN-CONTAINING PROTEIN"/>
    <property type="match status" value="1"/>
</dbReference>
<dbReference type="EMBL" id="JAATIP010000105">
    <property type="protein sequence ID" value="KAF4372573.1"/>
    <property type="molecule type" value="Genomic_DNA"/>
</dbReference>
<dbReference type="PANTHER" id="PTHR48449">
    <property type="entry name" value="DUF1985 DOMAIN-CONTAINING PROTEIN"/>
    <property type="match status" value="1"/>
</dbReference>
<dbReference type="InterPro" id="IPR015410">
    <property type="entry name" value="DUF1985"/>
</dbReference>
<dbReference type="SUPFAM" id="SSF54001">
    <property type="entry name" value="Cysteine proteinases"/>
    <property type="match status" value="1"/>
</dbReference>
<feature type="compositionally biased region" description="Basic and acidic residues" evidence="4">
    <location>
        <begin position="1013"/>
        <end position="1069"/>
    </location>
</feature>
<evidence type="ECO:0000313" key="6">
    <source>
        <dbReference type="EMBL" id="KAF4372573.1"/>
    </source>
</evidence>
<evidence type="ECO:0000256" key="4">
    <source>
        <dbReference type="SAM" id="MobiDB-lite"/>
    </source>
</evidence>
<evidence type="ECO:0000259" key="5">
    <source>
        <dbReference type="PROSITE" id="PS50600"/>
    </source>
</evidence>
<feature type="domain" description="Ubiquitin-like protease family profile" evidence="5">
    <location>
        <begin position="783"/>
        <end position="978"/>
    </location>
</feature>
<sequence>MEFGAPDFLIENRPRGVGSKGCRNRRLFQMGSLLGLCRMRFCIRLLQLRRHRFTPSKRKEEPIKHREVPSSLYGWVTLQLTRDPTFARGFLSARSVTGFLSDVYSVAADEVGKIFVIADERADLSKPETIPVTLVGIHTVIDCATGRPEEPIKTRMSSSDFESPKKTSKNTQSPSSTRGVKRKCIGETSKWNKVPQYMISQTKRFGTKVQPFNDLSVISDLNTTFTNKQKELFKATPFGHFLKFPKDLKFQAQLVHHIILREVYSMSEDVEFWFKINGTMVRFSIEEFSLITGLKCHGNDDDSIFVEKDESLRKVLFKESKGLITKKEVRNAFIRKRAKGDVNMVKLGLVHFLANFLFGTVPETKVSNFFWNIVDSDDATFQQFPYGKLLWEKSRHSMRLSLMKKEEIFEKMFDEETGKVQPYSYKLFGFPYAFLIWIFETIPALSPTFCEKLEVVQLLPKESEKESETLKEFSFQPKFMFREAPQTDVQPLTEIPILRPSTSVPKAKEKSPVMETKNYNAEFKKLDKRMKDILSNQKNIHGELVIFNQNFKDFCKILSEYTRSTPSGTSNVDKCVLENDVPLTKKDKIEHSLSGHEVVPGNVHADDGYVDPQNEELEGKKLMGALVIEDHDCTDEVVDAAYSGFSAAMKFIQKSKGEGAQITKNEEPHTPFVVVSPDLKSTTEKAKLSTENMVDLEKREPKPSAIFQSPFVTDFGSSEPVPVGKRKNLEIVKGIIPFRKEIGKNATTEETQAYNDWYFEGYKPNTKNKFVADANDIDFDFGIMHIKKKYWFYQLQTCGQFLSDSHIDVIMYYLRKKIMHSGTINLLVTTTDSIFYKVVRTTYESYLANGNNVINQESIIAKYMSGQSLSCSVPWYYLDHVAIPAHVTDEVHYILAHFNIRERCLVVYNSMTPRRNKKPVEKTVTAFSVLIPLFMECIGFYNTRADIDFNQGPYAVARSHPLAINDCGAFVIAFADHIIHDTINGISPKLNIANYRDDLAVCLYHHAKKKQEDGYKTDVEEPEKPEKTKKKTDVEEPEKPEKEKKKNDAEAPEKTEKKKKKDVEEAPRKLEKKKRKVVQEAPEKPEKKKMCLLILVSVIKIGFSNDELYYVPASASDDIAVKILLIFVIGGCRIMNNKMKNDNHTRGEGKKSDENRKKLENSLELLCRT</sequence>
<reference evidence="6 7" key="1">
    <citation type="journal article" date="2020" name="bioRxiv">
        <title>Sequence and annotation of 42 cannabis genomes reveals extensive copy number variation in cannabinoid synthesis and pathogen resistance genes.</title>
        <authorList>
            <person name="Mckernan K.J."/>
            <person name="Helbert Y."/>
            <person name="Kane L.T."/>
            <person name="Ebling H."/>
            <person name="Zhang L."/>
            <person name="Liu B."/>
            <person name="Eaton Z."/>
            <person name="Mclaughlin S."/>
            <person name="Kingan S."/>
            <person name="Baybayan P."/>
            <person name="Concepcion G."/>
            <person name="Jordan M."/>
            <person name="Riva A."/>
            <person name="Barbazuk W."/>
            <person name="Harkins T."/>
        </authorList>
    </citation>
    <scope>NUCLEOTIDE SEQUENCE [LARGE SCALE GENOMIC DNA]</scope>
    <source>
        <strain evidence="7">cv. Jamaican Lion 4</strain>
        <tissue evidence="6">Leaf</tissue>
    </source>
</reference>
<feature type="compositionally biased region" description="Polar residues" evidence="4">
    <location>
        <begin position="169"/>
        <end position="178"/>
    </location>
</feature>
<gene>
    <name evidence="6" type="ORF">F8388_027246</name>
</gene>
<keyword evidence="3" id="KW-0378">Hydrolase</keyword>
<dbReference type="InterPro" id="IPR003653">
    <property type="entry name" value="Peptidase_C48_C"/>
</dbReference>
<dbReference type="GO" id="GO:0008234">
    <property type="term" value="F:cysteine-type peptidase activity"/>
    <property type="evidence" value="ECO:0007669"/>
    <property type="project" value="InterPro"/>
</dbReference>
<keyword evidence="2" id="KW-0645">Protease</keyword>
<dbReference type="GO" id="GO:0006508">
    <property type="term" value="P:proteolysis"/>
    <property type="evidence" value="ECO:0007669"/>
    <property type="project" value="UniProtKB-KW"/>
</dbReference>